<proteinExistence type="predicted"/>
<evidence type="ECO:0000313" key="2">
    <source>
        <dbReference type="EMBL" id="EIE80536.1"/>
    </source>
</evidence>
<dbReference type="InParanoid" id="I1BWF6"/>
<dbReference type="AlphaFoldDB" id="I1BWF6"/>
<sequence>MLVSKVLPSGEASESNKVTTKKRRGAKKPSRRYRGVFEHFVCLCLLLIVLL</sequence>
<dbReference type="GeneID" id="93612212"/>
<reference evidence="2 3" key="1">
    <citation type="journal article" date="2009" name="PLoS Genet.">
        <title>Genomic analysis of the basal lineage fungus Rhizopus oryzae reveals a whole-genome duplication.</title>
        <authorList>
            <person name="Ma L.-J."/>
            <person name="Ibrahim A.S."/>
            <person name="Skory C."/>
            <person name="Grabherr M.G."/>
            <person name="Burger G."/>
            <person name="Butler M."/>
            <person name="Elias M."/>
            <person name="Idnurm A."/>
            <person name="Lang B.F."/>
            <person name="Sone T."/>
            <person name="Abe A."/>
            <person name="Calvo S.E."/>
            <person name="Corrochano L.M."/>
            <person name="Engels R."/>
            <person name="Fu J."/>
            <person name="Hansberg W."/>
            <person name="Kim J.-M."/>
            <person name="Kodira C.D."/>
            <person name="Koehrsen M.J."/>
            <person name="Liu B."/>
            <person name="Miranda-Saavedra D."/>
            <person name="O'Leary S."/>
            <person name="Ortiz-Castellanos L."/>
            <person name="Poulter R."/>
            <person name="Rodriguez-Romero J."/>
            <person name="Ruiz-Herrera J."/>
            <person name="Shen Y.-Q."/>
            <person name="Zeng Q."/>
            <person name="Galagan J."/>
            <person name="Birren B.W."/>
            <person name="Cuomo C.A."/>
            <person name="Wickes B.L."/>
        </authorList>
    </citation>
    <scope>NUCLEOTIDE SEQUENCE [LARGE SCALE GENOMIC DNA]</scope>
    <source>
        <strain evidence="3">RA 99-880 / ATCC MYA-4621 / FGSC 9543 / NRRL 43880</strain>
    </source>
</reference>
<accession>I1BWF6</accession>
<dbReference type="RefSeq" id="XP_067515932.1">
    <property type="nucleotide sequence ID" value="XM_067659831.1"/>
</dbReference>
<name>I1BWF6_RHIO9</name>
<protein>
    <submittedName>
        <fullName evidence="2">Uncharacterized protein</fullName>
    </submittedName>
</protein>
<organism evidence="2 3">
    <name type="scientific">Rhizopus delemar (strain RA 99-880 / ATCC MYA-4621 / FGSC 9543 / NRRL 43880)</name>
    <name type="common">Mucormycosis agent</name>
    <name type="synonym">Rhizopus arrhizus var. delemar</name>
    <dbReference type="NCBI Taxonomy" id="246409"/>
    <lineage>
        <taxon>Eukaryota</taxon>
        <taxon>Fungi</taxon>
        <taxon>Fungi incertae sedis</taxon>
        <taxon>Mucoromycota</taxon>
        <taxon>Mucoromycotina</taxon>
        <taxon>Mucoromycetes</taxon>
        <taxon>Mucorales</taxon>
        <taxon>Mucorineae</taxon>
        <taxon>Rhizopodaceae</taxon>
        <taxon>Rhizopus</taxon>
    </lineage>
</organism>
<evidence type="ECO:0000313" key="3">
    <source>
        <dbReference type="Proteomes" id="UP000009138"/>
    </source>
</evidence>
<feature type="compositionally biased region" description="Basic residues" evidence="1">
    <location>
        <begin position="19"/>
        <end position="29"/>
    </location>
</feature>
<keyword evidence="3" id="KW-1185">Reference proteome</keyword>
<gene>
    <name evidence="2" type="ORF">RO3G_05241</name>
</gene>
<evidence type="ECO:0000256" key="1">
    <source>
        <dbReference type="SAM" id="MobiDB-lite"/>
    </source>
</evidence>
<dbReference type="EMBL" id="CH476734">
    <property type="protein sequence ID" value="EIE80536.1"/>
    <property type="molecule type" value="Genomic_DNA"/>
</dbReference>
<feature type="region of interest" description="Disordered" evidence="1">
    <location>
        <begin position="1"/>
        <end position="29"/>
    </location>
</feature>
<dbReference type="VEuPathDB" id="FungiDB:RO3G_05241"/>
<dbReference type="Proteomes" id="UP000009138">
    <property type="component" value="Unassembled WGS sequence"/>
</dbReference>